<sequence length="164" mass="19095">MENEGRMNNAAAASTTSQNEEQEPPIRSVVSLKNRKRIREFEKVEECFILDFDLHESSSKPPPPSQFDDDVNFKVIAVHGKVALRDFPHSRHQCAKYPFSKTPHETHCKLCHCYVCDIAAPCDEWSDHCHAVHIPFSEWWYHRRRMRGRRDSSTDSDSDSNYFA</sequence>
<evidence type="ECO:0000313" key="3">
    <source>
        <dbReference type="RefSeq" id="XP_056697246.1"/>
    </source>
</evidence>
<reference evidence="3" key="2">
    <citation type="submission" date="2025-08" db="UniProtKB">
        <authorList>
            <consortium name="RefSeq"/>
        </authorList>
    </citation>
    <scope>IDENTIFICATION</scope>
    <source>
        <tissue evidence="3">Leaf</tissue>
    </source>
</reference>
<evidence type="ECO:0000313" key="2">
    <source>
        <dbReference type="Proteomes" id="UP000813463"/>
    </source>
</evidence>
<dbReference type="InterPro" id="IPR053234">
    <property type="entry name" value="RPM1_Interactor"/>
</dbReference>
<dbReference type="RefSeq" id="XP_056697246.1">
    <property type="nucleotide sequence ID" value="XM_056841268.1"/>
</dbReference>
<dbReference type="PANTHER" id="PTHR33443">
    <property type="entry name" value="ZGC:112980"/>
    <property type="match status" value="1"/>
</dbReference>
<proteinExistence type="predicted"/>
<evidence type="ECO:0000256" key="1">
    <source>
        <dbReference type="SAM" id="MobiDB-lite"/>
    </source>
</evidence>
<feature type="region of interest" description="Disordered" evidence="1">
    <location>
        <begin position="1"/>
        <end position="28"/>
    </location>
</feature>
<feature type="compositionally biased region" description="Low complexity" evidence="1">
    <location>
        <begin position="8"/>
        <end position="17"/>
    </location>
</feature>
<dbReference type="Proteomes" id="UP000813463">
    <property type="component" value="Chromosome 3"/>
</dbReference>
<accession>A0ABM3RNQ5</accession>
<organism evidence="2 3">
    <name type="scientific">Spinacia oleracea</name>
    <name type="common">Spinach</name>
    <dbReference type="NCBI Taxonomy" id="3562"/>
    <lineage>
        <taxon>Eukaryota</taxon>
        <taxon>Viridiplantae</taxon>
        <taxon>Streptophyta</taxon>
        <taxon>Embryophyta</taxon>
        <taxon>Tracheophyta</taxon>
        <taxon>Spermatophyta</taxon>
        <taxon>Magnoliopsida</taxon>
        <taxon>eudicotyledons</taxon>
        <taxon>Gunneridae</taxon>
        <taxon>Pentapetalae</taxon>
        <taxon>Caryophyllales</taxon>
        <taxon>Chenopodiaceae</taxon>
        <taxon>Chenopodioideae</taxon>
        <taxon>Anserineae</taxon>
        <taxon>Spinacia</taxon>
    </lineage>
</organism>
<gene>
    <name evidence="3" type="primary">LOC130470751</name>
</gene>
<keyword evidence="2" id="KW-1185">Reference proteome</keyword>
<protein>
    <submittedName>
        <fullName evidence="3">RPM1 interacting protein 13-like</fullName>
    </submittedName>
</protein>
<dbReference type="PANTHER" id="PTHR33443:SF30">
    <property type="entry name" value="SARCOSINE DEHYDROGENASE-2C PROTEIN"/>
    <property type="match status" value="1"/>
</dbReference>
<name>A0ABM3RNQ5_SPIOL</name>
<dbReference type="GeneID" id="130470751"/>
<reference evidence="2" key="1">
    <citation type="journal article" date="2021" name="Nat. Commun.">
        <title>Genomic analyses provide insights into spinach domestication and the genetic basis of agronomic traits.</title>
        <authorList>
            <person name="Cai X."/>
            <person name="Sun X."/>
            <person name="Xu C."/>
            <person name="Sun H."/>
            <person name="Wang X."/>
            <person name="Ge C."/>
            <person name="Zhang Z."/>
            <person name="Wang Q."/>
            <person name="Fei Z."/>
            <person name="Jiao C."/>
            <person name="Wang Q."/>
        </authorList>
    </citation>
    <scope>NUCLEOTIDE SEQUENCE [LARGE SCALE GENOMIC DNA]</scope>
    <source>
        <strain evidence="2">cv. Varoflay</strain>
    </source>
</reference>